<dbReference type="KEGG" id="vg:3974414"/>
<sequence length="123" mass="13922">MEFTTRNLLKNASYSAKQYNRFVHYMTLINLAKGVVSNSVNVESIKALEKLHYKIDPLTDYIINIFDYDMYIKDGEPSIIYVVETSSKRCVGTLAVDLSGENIQLSANADDMIIGDDFKVVIE</sequence>
<proteinExistence type="predicted"/>
<name>Q287D4_NPVAS</name>
<evidence type="ECO:0000313" key="1">
    <source>
        <dbReference type="EMBL" id="AAZ38304.1"/>
    </source>
</evidence>
<evidence type="ECO:0000313" key="2">
    <source>
        <dbReference type="Proteomes" id="UP000204644"/>
    </source>
</evidence>
<dbReference type="InterPro" id="IPR007355">
    <property type="entry name" value="DUF424"/>
</dbReference>
<protein>
    <submittedName>
        <fullName evidence="1">ORF-138</fullName>
    </submittedName>
</protein>
<dbReference type="OrthoDB" id="15991at10239"/>
<keyword evidence="2" id="KW-1185">Reference proteome</keyword>
<dbReference type="Proteomes" id="UP000204644">
    <property type="component" value="Segment"/>
</dbReference>
<reference evidence="2" key="1">
    <citation type="journal article" date="2005" name="J. Invertebr. Pathol.">
        <title>Molecular characterization of Agrotis segetum nucleopolyhedrovirus from Poland.</title>
        <authorList>
            <person name="Jakubowska A."/>
            <person name="van Oers M.M."/>
            <person name="Ziemnicka J."/>
            <person name="Lipa J.J."/>
            <person name="Vlak J.M."/>
        </authorList>
    </citation>
    <scope>NUCLEOTIDE SEQUENCE [LARGE SCALE GENOMIC DNA]</scope>
</reference>
<dbReference type="GeneID" id="3974414"/>
<organism evidence="1 2">
    <name type="scientific">Agrotis segetum nuclear polyhedrosis virus</name>
    <name type="common">AsNPV</name>
    <dbReference type="NCBI Taxonomy" id="1962501"/>
    <lineage>
        <taxon>Viruses</taxon>
        <taxon>Viruses incertae sedis</taxon>
        <taxon>Naldaviricetes</taxon>
        <taxon>Lefavirales</taxon>
        <taxon>Baculoviridae</taxon>
        <taxon>Alphabaculovirus</taxon>
        <taxon>Alphabaculovirus agsegetum</taxon>
    </lineage>
</organism>
<dbReference type="RefSeq" id="YP_529808.1">
    <property type="nucleotide sequence ID" value="NC_007921.1"/>
</dbReference>
<dbReference type="Pfam" id="PF04242">
    <property type="entry name" value="DUF424"/>
    <property type="match status" value="1"/>
</dbReference>
<reference evidence="1 2" key="2">
    <citation type="journal article" date="2006" name="J. Gen. Virol.">
        <title>Genome sequence of an enhancin gene-rich nucleopolyhedrovirus (NPV) from Agrotis segetum: collinearity with Spodoptera exigua multiple NPV.</title>
        <authorList>
            <person name="Jakubowska A.K."/>
            <person name="Peters S.A."/>
            <person name="Ziemnicka J."/>
            <person name="Vlak J.M."/>
            <person name="van Oers M.M."/>
        </authorList>
    </citation>
    <scope>NUCLEOTIDE SEQUENCE [LARGE SCALE GENOMIC DNA]</scope>
</reference>
<organismHost>
    <name type="scientific">Lepidoptera</name>
    <name type="common">moths &amp; butterflies</name>
    <dbReference type="NCBI Taxonomy" id="7088"/>
</organismHost>
<accession>Q287D4</accession>
<dbReference type="EMBL" id="DQ123841">
    <property type="protein sequence ID" value="AAZ38304.1"/>
    <property type="molecule type" value="Genomic_DNA"/>
</dbReference>